<dbReference type="RefSeq" id="WP_338224338.1">
    <property type="nucleotide sequence ID" value="NZ_BTPD01000006.1"/>
</dbReference>
<organism evidence="2 3">
    <name type="scientific">Algoriphagus confluentis</name>
    <dbReference type="NCBI Taxonomy" id="1697556"/>
    <lineage>
        <taxon>Bacteria</taxon>
        <taxon>Pseudomonadati</taxon>
        <taxon>Bacteroidota</taxon>
        <taxon>Cytophagia</taxon>
        <taxon>Cytophagales</taxon>
        <taxon>Cyclobacteriaceae</taxon>
        <taxon>Algoriphagus</taxon>
    </lineage>
</organism>
<keyword evidence="3" id="KW-1185">Reference proteome</keyword>
<keyword evidence="1" id="KW-1277">Toxin-antitoxin system</keyword>
<sequence length="120" mass="14066">MKIKWDTKAADSLKTIYDFYKNTASIAVAIKVKTKILKEVKDMVHFPEKLPKEPNLKELNGDFRFKLVWSYKIIFELRDQEILILDIFHTSRNPKDIKSEDRFISRKVSSAAPQSEPVPR</sequence>
<evidence type="ECO:0000313" key="3">
    <source>
        <dbReference type="Proteomes" id="UP001338309"/>
    </source>
</evidence>
<dbReference type="Gene3D" id="3.30.2310.20">
    <property type="entry name" value="RelE-like"/>
    <property type="match status" value="1"/>
</dbReference>
<comment type="caution">
    <text evidence="2">The sequence shown here is derived from an EMBL/GenBank/DDBJ whole genome shotgun (WGS) entry which is preliminary data.</text>
</comment>
<proteinExistence type="predicted"/>
<evidence type="ECO:0000256" key="1">
    <source>
        <dbReference type="ARBA" id="ARBA00022649"/>
    </source>
</evidence>
<gene>
    <name evidence="2" type="ORF">Aconfl_22650</name>
</gene>
<evidence type="ECO:0008006" key="4">
    <source>
        <dbReference type="Google" id="ProtNLM"/>
    </source>
</evidence>
<dbReference type="InterPro" id="IPR035093">
    <property type="entry name" value="RelE/ParE_toxin_dom_sf"/>
</dbReference>
<dbReference type="Proteomes" id="UP001338309">
    <property type="component" value="Unassembled WGS sequence"/>
</dbReference>
<accession>A0ABQ6PQ08</accession>
<dbReference type="Pfam" id="PF05016">
    <property type="entry name" value="ParE_toxin"/>
    <property type="match status" value="1"/>
</dbReference>
<name>A0ABQ6PQ08_9BACT</name>
<reference evidence="2 3" key="1">
    <citation type="submission" date="2023-08" db="EMBL/GenBank/DDBJ databases">
        <title>Draft genome sequence of Algoriphagus confluentis.</title>
        <authorList>
            <person name="Takatani N."/>
            <person name="Hosokawa M."/>
            <person name="Sawabe T."/>
        </authorList>
    </citation>
    <scope>NUCLEOTIDE SEQUENCE [LARGE SCALE GENOMIC DNA]</scope>
    <source>
        <strain evidence="2 3">NBRC 111222</strain>
    </source>
</reference>
<dbReference type="EMBL" id="BTPD01000006">
    <property type="protein sequence ID" value="GMQ29622.1"/>
    <property type="molecule type" value="Genomic_DNA"/>
</dbReference>
<evidence type="ECO:0000313" key="2">
    <source>
        <dbReference type="EMBL" id="GMQ29622.1"/>
    </source>
</evidence>
<dbReference type="InterPro" id="IPR007712">
    <property type="entry name" value="RelE/ParE_toxin"/>
</dbReference>
<protein>
    <recommendedName>
        <fullName evidence="4">Type II toxin-antitoxin system RelE/ParE family toxin</fullName>
    </recommendedName>
</protein>